<dbReference type="InterPro" id="IPR056133">
    <property type="entry name" value="DUF7716"/>
</dbReference>
<feature type="domain" description="DUF7716" evidence="1">
    <location>
        <begin position="14"/>
        <end position="110"/>
    </location>
</feature>
<proteinExistence type="predicted"/>
<evidence type="ECO:0000313" key="2">
    <source>
        <dbReference type="EMBL" id="KCV80953.1"/>
    </source>
</evidence>
<gene>
    <name evidence="2" type="ORF">ATO10_14919</name>
</gene>
<reference evidence="2 3" key="1">
    <citation type="submission" date="2013-04" db="EMBL/GenBank/DDBJ databases">
        <title>Shimia sp. 22II-S11-Z10 Genome Sequencing.</title>
        <authorList>
            <person name="Lai Q."/>
            <person name="Li G."/>
            <person name="Shao Z."/>
        </authorList>
    </citation>
    <scope>NUCLEOTIDE SEQUENCE [LARGE SCALE GENOMIC DNA]</scope>
    <source>
        <strain evidence="3">22II-S11-Z10</strain>
    </source>
</reference>
<protein>
    <recommendedName>
        <fullName evidence="1">DUF7716 domain-containing protein</fullName>
    </recommendedName>
</protein>
<dbReference type="OrthoDB" id="9895775at2"/>
<dbReference type="STRING" id="1461693.ATO10_14919"/>
<keyword evidence="3" id="KW-1185">Reference proteome</keyword>
<dbReference type="EMBL" id="AQQY01000013">
    <property type="protein sequence ID" value="KCV80953.1"/>
    <property type="molecule type" value="Genomic_DNA"/>
</dbReference>
<accession>A0A058ZH86</accession>
<dbReference type="RefSeq" id="WP_035253129.1">
    <property type="nucleotide sequence ID" value="NZ_AQQY01000013.1"/>
</dbReference>
<name>A0A058ZH86_9RHOB</name>
<dbReference type="AlphaFoldDB" id="A0A058ZH86"/>
<dbReference type="Pfam" id="PF24832">
    <property type="entry name" value="DUF7716"/>
    <property type="match status" value="1"/>
</dbReference>
<evidence type="ECO:0000259" key="1">
    <source>
        <dbReference type="Pfam" id="PF24832"/>
    </source>
</evidence>
<dbReference type="Proteomes" id="UP000024836">
    <property type="component" value="Unassembled WGS sequence"/>
</dbReference>
<comment type="caution">
    <text evidence="2">The sequence shown here is derived from an EMBL/GenBank/DDBJ whole genome shotgun (WGS) entry which is preliminary data.</text>
</comment>
<sequence length="115" mass="13403">MRISDPTVISFTEMTLADLMASVETYDGDFLLAFTVNDDGTISDDVLVLETDTYSEVDDEYLEFKGRNYTWDVDLYTLQSIKNFAKHYEHSPSRETLVKDAKYYLEFDAFRPRPE</sequence>
<evidence type="ECO:0000313" key="3">
    <source>
        <dbReference type="Proteomes" id="UP000024836"/>
    </source>
</evidence>
<organism evidence="2 3">
    <name type="scientific">Actibacterium atlanticum</name>
    <dbReference type="NCBI Taxonomy" id="1461693"/>
    <lineage>
        <taxon>Bacteria</taxon>
        <taxon>Pseudomonadati</taxon>
        <taxon>Pseudomonadota</taxon>
        <taxon>Alphaproteobacteria</taxon>
        <taxon>Rhodobacterales</taxon>
        <taxon>Roseobacteraceae</taxon>
        <taxon>Actibacterium</taxon>
    </lineage>
</organism>